<evidence type="ECO:0000256" key="2">
    <source>
        <dbReference type="ARBA" id="ARBA00034617"/>
    </source>
</evidence>
<dbReference type="Pfam" id="PF01935">
    <property type="entry name" value="DUF87"/>
    <property type="match status" value="1"/>
</dbReference>
<sequence length="572" mass="63206">MTDATPTFPLDSAGEVSLPVVEVLTGRGFITGKSGSGKSNTASVVVEELLAGDYPVLIVDTDGEYWGLKEEFEVLHVGADSECDLQVGPEHAEKIASLALEQNIPIILDVSGYLDESEANALVREVASNLFAMEKKLKRPFLMLVEEVHEYIPEKGGLGDVGKMLIKIGKRGRKHGLGLVGISQRPADVKKDFITQCDWLVWHRLTWDNDTKVVRRVVGSDAADAVEDLADGEAFVQADFLGEDLQRVQIRRKRTYDAGATPDLGDFERPELKAVSADLVDELEAISEREAKRRDRVAQLEDQLEARESTIDDLRDELQQARDMSDMADQFSQALLAAAGDGDSGTVAIEEKVEEIREEKNRRIAELEQEAERLREDLRETRSAKADLEARVADLEEYERAVENMDELREAVGRMNDALGIDTGDADAKLRERLEDRNERVADLESEVERLREQSAGVTVPDDDRALLEDPDVRAAIDAAIEASNTSKRYVTGVVAAIVDAGEPLDYETIAEYLGVSTTGHVSKASSSLQAHGIVTKVSKRPAVIDLNRSGIADIKARNQRRERAQKLMEEF</sequence>
<dbReference type="RefSeq" id="WP_007274001.1">
    <property type="nucleotide sequence ID" value="NZ_BMCI01000010.1"/>
</dbReference>
<dbReference type="PANTHER" id="PTHR42957">
    <property type="entry name" value="HELICASE MJ1565-RELATED"/>
    <property type="match status" value="1"/>
</dbReference>
<comment type="catalytic activity">
    <reaction evidence="2">
        <text>Couples ATP hydrolysis with the unwinding of duplex DNA by translocating in the 3'-5' direction.</text>
        <dbReference type="EC" id="5.6.2.4"/>
    </reaction>
</comment>
<name>A0A830EBI5_9EURY</name>
<dbReference type="InterPro" id="IPR008571">
    <property type="entry name" value="HerA-like"/>
</dbReference>
<accession>A0A830EBI5</accession>
<organism evidence="7 8">
    <name type="scientific">Haloferax sulfurifontis</name>
    <dbReference type="NCBI Taxonomy" id="255616"/>
    <lineage>
        <taxon>Archaea</taxon>
        <taxon>Methanobacteriati</taxon>
        <taxon>Methanobacteriota</taxon>
        <taxon>Stenosarchaea group</taxon>
        <taxon>Halobacteria</taxon>
        <taxon>Halobacteriales</taxon>
        <taxon>Haloferacaceae</taxon>
        <taxon>Haloferax</taxon>
    </lineage>
</organism>
<evidence type="ECO:0000256" key="1">
    <source>
        <dbReference type="ARBA" id="ARBA00007816"/>
    </source>
</evidence>
<dbReference type="Gene3D" id="3.40.50.300">
    <property type="entry name" value="P-loop containing nucleotide triphosphate hydrolases"/>
    <property type="match status" value="1"/>
</dbReference>
<evidence type="ECO:0000256" key="3">
    <source>
        <dbReference type="ARBA" id="ARBA00048954"/>
    </source>
</evidence>
<gene>
    <name evidence="7" type="ORF">GCM10007209_38050</name>
</gene>
<reference evidence="7" key="1">
    <citation type="journal article" date="2014" name="Int. J. Syst. Evol. Microbiol.">
        <title>Complete genome sequence of Corynebacterium casei LMG S-19264T (=DSM 44701T), isolated from a smear-ripened cheese.</title>
        <authorList>
            <consortium name="US DOE Joint Genome Institute (JGI-PGF)"/>
            <person name="Walter F."/>
            <person name="Albersmeier A."/>
            <person name="Kalinowski J."/>
            <person name="Ruckert C."/>
        </authorList>
    </citation>
    <scope>NUCLEOTIDE SEQUENCE</scope>
    <source>
        <strain evidence="7">CCM 7217</strain>
    </source>
</reference>
<dbReference type="Proteomes" id="UP000646833">
    <property type="component" value="Unassembled WGS sequence"/>
</dbReference>
<evidence type="ECO:0000256" key="4">
    <source>
        <dbReference type="ARBA" id="ARBA00048988"/>
    </source>
</evidence>
<comment type="caution">
    <text evidence="7">The sequence shown here is derived from an EMBL/GenBank/DDBJ whole genome shotgun (WGS) entry which is preliminary data.</text>
</comment>
<proteinExistence type="inferred from homology"/>
<keyword evidence="5" id="KW-0175">Coiled coil</keyword>
<reference evidence="7" key="2">
    <citation type="submission" date="2020-09" db="EMBL/GenBank/DDBJ databases">
        <authorList>
            <person name="Sun Q."/>
            <person name="Sedlacek I."/>
        </authorList>
    </citation>
    <scope>NUCLEOTIDE SEQUENCE</scope>
    <source>
        <strain evidence="7">CCM 7217</strain>
    </source>
</reference>
<dbReference type="InterPro" id="IPR027417">
    <property type="entry name" value="P-loop_NTPase"/>
</dbReference>
<dbReference type="SUPFAM" id="SSF52540">
    <property type="entry name" value="P-loop containing nucleoside triphosphate hydrolases"/>
    <property type="match status" value="1"/>
</dbReference>
<evidence type="ECO:0000313" key="7">
    <source>
        <dbReference type="EMBL" id="GGC72507.1"/>
    </source>
</evidence>
<feature type="domain" description="Helicase HerA central" evidence="6">
    <location>
        <begin position="15"/>
        <end position="78"/>
    </location>
</feature>
<dbReference type="PANTHER" id="PTHR42957:SF1">
    <property type="entry name" value="HELICASE MJ1565-RELATED"/>
    <property type="match status" value="1"/>
</dbReference>
<evidence type="ECO:0000256" key="5">
    <source>
        <dbReference type="SAM" id="Coils"/>
    </source>
</evidence>
<dbReference type="GO" id="GO:0043138">
    <property type="term" value="F:3'-5' DNA helicase activity"/>
    <property type="evidence" value="ECO:0007669"/>
    <property type="project" value="UniProtKB-EC"/>
</dbReference>
<comment type="catalytic activity">
    <reaction evidence="4">
        <text>ATP + H2O = ADP + phosphate + H(+)</text>
        <dbReference type="Rhea" id="RHEA:13065"/>
        <dbReference type="ChEBI" id="CHEBI:15377"/>
        <dbReference type="ChEBI" id="CHEBI:15378"/>
        <dbReference type="ChEBI" id="CHEBI:30616"/>
        <dbReference type="ChEBI" id="CHEBI:43474"/>
        <dbReference type="ChEBI" id="CHEBI:456216"/>
        <dbReference type="EC" id="5.6.2.4"/>
    </reaction>
</comment>
<evidence type="ECO:0000313" key="8">
    <source>
        <dbReference type="Proteomes" id="UP000646833"/>
    </source>
</evidence>
<dbReference type="EMBL" id="BMCI01000010">
    <property type="protein sequence ID" value="GGC72507.1"/>
    <property type="molecule type" value="Genomic_DNA"/>
</dbReference>
<feature type="coiled-coil region" evidence="5">
    <location>
        <begin position="283"/>
        <end position="324"/>
    </location>
</feature>
<evidence type="ECO:0000259" key="6">
    <source>
        <dbReference type="Pfam" id="PF01935"/>
    </source>
</evidence>
<dbReference type="InterPro" id="IPR002789">
    <property type="entry name" value="HerA_central"/>
</dbReference>
<feature type="coiled-coil region" evidence="5">
    <location>
        <begin position="349"/>
        <end position="454"/>
    </location>
</feature>
<dbReference type="AlphaFoldDB" id="A0A830EBI5"/>
<dbReference type="GO" id="GO:0043139">
    <property type="term" value="F:5'-3' DNA helicase activity"/>
    <property type="evidence" value="ECO:0007669"/>
    <property type="project" value="UniProtKB-EC"/>
</dbReference>
<comment type="catalytic activity">
    <reaction evidence="3">
        <text>ATP + H2O = ADP + phosphate + H(+)</text>
        <dbReference type="Rhea" id="RHEA:13065"/>
        <dbReference type="ChEBI" id="CHEBI:15377"/>
        <dbReference type="ChEBI" id="CHEBI:15378"/>
        <dbReference type="ChEBI" id="CHEBI:30616"/>
        <dbReference type="ChEBI" id="CHEBI:43474"/>
        <dbReference type="ChEBI" id="CHEBI:456216"/>
        <dbReference type="EC" id="5.6.2.3"/>
    </reaction>
</comment>
<protein>
    <recommendedName>
        <fullName evidence="6">Helicase HerA central domain-containing protein</fullName>
    </recommendedName>
</protein>
<comment type="similarity">
    <text evidence="1">Belongs to the HerA family.</text>
</comment>